<name>F3G149_PSESX</name>
<dbReference type="HOGENOM" id="CLU_3378960_0_0_6"/>
<protein>
    <submittedName>
        <fullName evidence="1">Uncharacterized protein</fullName>
    </submittedName>
</protein>
<sequence length="33" mass="3588">VKLLWPNRMVQHGGVVVGVNGLAAHTGNHLEQR</sequence>
<feature type="non-terminal residue" evidence="1">
    <location>
        <position position="33"/>
    </location>
</feature>
<feature type="non-terminal residue" evidence="1">
    <location>
        <position position="1"/>
    </location>
</feature>
<reference evidence="1 2" key="1">
    <citation type="journal article" date="2011" name="PLoS Pathog.">
        <title>Dynamic evolution of pathogenicity revealed by sequencing and comparative genomics of 19 Pseudomonas syringae isolates.</title>
        <authorList>
            <person name="Baltrus D.A."/>
            <person name="Nishimura M.T."/>
            <person name="Romanchuk A."/>
            <person name="Chang J.H."/>
            <person name="Mukhtar M.S."/>
            <person name="Cherkis K."/>
            <person name="Roach J."/>
            <person name="Grant S.R."/>
            <person name="Jones C.D."/>
            <person name="Dangl J.L."/>
        </authorList>
    </citation>
    <scope>NUCLEOTIDE SEQUENCE [LARGE SCALE GENOMIC DNA]</scope>
    <source>
        <strain evidence="2">M301072PT</strain>
    </source>
</reference>
<evidence type="ECO:0000313" key="1">
    <source>
        <dbReference type="EMBL" id="EGH36191.1"/>
    </source>
</evidence>
<dbReference type="AlphaFoldDB" id="F3G149"/>
<comment type="caution">
    <text evidence="1">The sequence shown here is derived from an EMBL/GenBank/DDBJ whole genome shotgun (WGS) entry which is preliminary data.</text>
</comment>
<dbReference type="EMBL" id="AEAH01004543">
    <property type="protein sequence ID" value="EGH36191.1"/>
    <property type="molecule type" value="Genomic_DNA"/>
</dbReference>
<organism evidence="1 2">
    <name type="scientific">Pseudomonas syringae pv. japonica str. M301072</name>
    <dbReference type="NCBI Taxonomy" id="629262"/>
    <lineage>
        <taxon>Bacteria</taxon>
        <taxon>Pseudomonadati</taxon>
        <taxon>Pseudomonadota</taxon>
        <taxon>Gammaproteobacteria</taxon>
        <taxon>Pseudomonadales</taxon>
        <taxon>Pseudomonadaceae</taxon>
        <taxon>Pseudomonas</taxon>
        <taxon>Pseudomonas syringae</taxon>
    </lineage>
</organism>
<accession>F3G149</accession>
<evidence type="ECO:0000313" key="2">
    <source>
        <dbReference type="Proteomes" id="UP000004471"/>
    </source>
</evidence>
<dbReference type="Proteomes" id="UP000004471">
    <property type="component" value="Unassembled WGS sequence"/>
</dbReference>
<proteinExistence type="predicted"/>
<gene>
    <name evidence="1" type="ORF">PSYJA_46841</name>
</gene>